<comment type="cofactor">
    <cofactor evidence="1">
        <name>Zn(2+)</name>
        <dbReference type="ChEBI" id="CHEBI:29105"/>
    </cofactor>
</comment>
<evidence type="ECO:0000256" key="2">
    <source>
        <dbReference type="ARBA" id="ARBA00022723"/>
    </source>
</evidence>
<keyword evidence="7" id="KW-1185">Reference proteome</keyword>
<dbReference type="Gene3D" id="3.60.15.10">
    <property type="entry name" value="Ribonuclease Z/Hydroxyacylglutathione hydrolase-like"/>
    <property type="match status" value="1"/>
</dbReference>
<accession>A0A3G9GV15</accession>
<keyword evidence="3" id="KW-0378">Hydrolase</keyword>
<organism evidence="6 7">
    <name type="scientific">Aquitalea magnusonii</name>
    <dbReference type="NCBI Taxonomy" id="332411"/>
    <lineage>
        <taxon>Bacteria</taxon>
        <taxon>Pseudomonadati</taxon>
        <taxon>Pseudomonadota</taxon>
        <taxon>Betaproteobacteria</taxon>
        <taxon>Neisseriales</taxon>
        <taxon>Chromobacteriaceae</taxon>
        <taxon>Aquitalea</taxon>
    </lineage>
</organism>
<dbReference type="SUPFAM" id="SSF56281">
    <property type="entry name" value="Metallo-hydrolase/oxidoreductase"/>
    <property type="match status" value="1"/>
</dbReference>
<keyword evidence="2" id="KW-0479">Metal-binding</keyword>
<name>A0A3G9GV15_9NEIS</name>
<dbReference type="InterPro" id="IPR051453">
    <property type="entry name" value="MBL_Glyoxalase_II"/>
</dbReference>
<evidence type="ECO:0000259" key="5">
    <source>
        <dbReference type="SMART" id="SM00849"/>
    </source>
</evidence>
<reference evidence="7" key="1">
    <citation type="journal article" date="2017" name="Biotechnol. Biofuels">
        <title>Evaluation of environmental bacterial communities as a factor affecting the growth of duckweed Lemna minor.</title>
        <authorList>
            <person name="Ishizawa H."/>
            <person name="Kuroda M."/>
            <person name="Morikawa M."/>
            <person name="Ike M."/>
        </authorList>
    </citation>
    <scope>NUCLEOTIDE SEQUENCE [LARGE SCALE GENOMIC DNA]</scope>
    <source>
        <strain evidence="7">H3</strain>
    </source>
</reference>
<dbReference type="PANTHER" id="PTHR46233">
    <property type="entry name" value="HYDROXYACYLGLUTATHIONE HYDROLASE GLOC"/>
    <property type="match status" value="1"/>
</dbReference>
<dbReference type="KEGG" id="amah:DLM_4153"/>
<dbReference type="STRING" id="332411.VI06_09460"/>
<dbReference type="Proteomes" id="UP000198290">
    <property type="component" value="Chromosome"/>
</dbReference>
<keyword evidence="4" id="KW-0862">Zinc</keyword>
<gene>
    <name evidence="6" type="ORF">DLM_4153</name>
</gene>
<evidence type="ECO:0000313" key="7">
    <source>
        <dbReference type="Proteomes" id="UP000198290"/>
    </source>
</evidence>
<dbReference type="Pfam" id="PF00753">
    <property type="entry name" value="Lactamase_B"/>
    <property type="match status" value="1"/>
</dbReference>
<evidence type="ECO:0000256" key="4">
    <source>
        <dbReference type="ARBA" id="ARBA00022833"/>
    </source>
</evidence>
<dbReference type="SMART" id="SM00849">
    <property type="entry name" value="Lactamase_B"/>
    <property type="match status" value="1"/>
</dbReference>
<feature type="domain" description="Metallo-beta-lactamase" evidence="5">
    <location>
        <begin position="27"/>
        <end position="207"/>
    </location>
</feature>
<dbReference type="AlphaFoldDB" id="A0A3G9GV15"/>
<dbReference type="InterPro" id="IPR036866">
    <property type="entry name" value="RibonucZ/Hydroxyglut_hydro"/>
</dbReference>
<reference evidence="7" key="3">
    <citation type="journal article" date="2017" name="Plant Physiol. Biochem.">
        <title>Differential oxidative and antioxidative response of duckweed Lemna minor toward plant growth promoting/inhibiting bacteria.</title>
        <authorList>
            <person name="Ishizawa H."/>
            <person name="Kuroda M."/>
            <person name="Morikawa M."/>
            <person name="Ike M."/>
        </authorList>
    </citation>
    <scope>NUCLEOTIDE SEQUENCE [LARGE SCALE GENOMIC DNA]</scope>
    <source>
        <strain evidence="7">H3</strain>
    </source>
</reference>
<evidence type="ECO:0000256" key="3">
    <source>
        <dbReference type="ARBA" id="ARBA00022801"/>
    </source>
</evidence>
<proteinExistence type="predicted"/>
<dbReference type="GO" id="GO:0046872">
    <property type="term" value="F:metal ion binding"/>
    <property type="evidence" value="ECO:0007669"/>
    <property type="project" value="UniProtKB-KW"/>
</dbReference>
<sequence>MPQFAIPIAPSTAMSLQYHLIPVTPFAQNCSVLWCDVTREAAIVDAGGDIDRIHAWVAQQGLTVTKLLLTHGHIDHAGGAGELAAQLGVQIEGPEQSESFWLDQLPNQGRMFGFPSSPALTPERWLNEGDSVSIGQETLQVIHCPGHTPGHVVFYSAAASVLVAGDVLFQGSIGRTDFPMGNHQQLIDAIQQKLFLLPDDTVVIPGHGPLTTIGDEKRHNPFVADARFR</sequence>
<reference evidence="6 7" key="2">
    <citation type="journal article" date="2017" name="Genome Announc.">
        <title>Draft genome sequence of Aquitalea magnusonii strain H3, a plant growth-promoting bacterium of duckweed Lemna minor.</title>
        <authorList>
            <person name="Ishizawa H."/>
            <person name="Kuroda M."/>
            <person name="Ike M."/>
        </authorList>
    </citation>
    <scope>NUCLEOTIDE SEQUENCE [LARGE SCALE GENOMIC DNA]</scope>
    <source>
        <strain evidence="6 7">H3</strain>
    </source>
</reference>
<dbReference type="PANTHER" id="PTHR46233:SF3">
    <property type="entry name" value="HYDROXYACYLGLUTATHIONE HYDROLASE GLOC"/>
    <property type="match status" value="1"/>
</dbReference>
<dbReference type="CDD" id="cd07737">
    <property type="entry name" value="YcbL-like_MBL-fold"/>
    <property type="match status" value="1"/>
</dbReference>
<evidence type="ECO:0000313" key="6">
    <source>
        <dbReference type="EMBL" id="BBF87727.1"/>
    </source>
</evidence>
<dbReference type="EMBL" id="AP018823">
    <property type="protein sequence ID" value="BBF87727.1"/>
    <property type="molecule type" value="Genomic_DNA"/>
</dbReference>
<dbReference type="InterPro" id="IPR001279">
    <property type="entry name" value="Metallo-B-lactamas"/>
</dbReference>
<protein>
    <submittedName>
        <fullName evidence="6">Hypothetical metal-binding enzyme, YcbL homolog</fullName>
    </submittedName>
</protein>
<evidence type="ECO:0000256" key="1">
    <source>
        <dbReference type="ARBA" id="ARBA00001947"/>
    </source>
</evidence>
<dbReference type="GO" id="GO:0016787">
    <property type="term" value="F:hydrolase activity"/>
    <property type="evidence" value="ECO:0007669"/>
    <property type="project" value="UniProtKB-KW"/>
</dbReference>